<gene>
    <name evidence="2" type="ORF">EDS130_LOCUS26704</name>
</gene>
<dbReference type="EMBL" id="CAJNOJ010000164">
    <property type="protein sequence ID" value="CAF1226713.1"/>
    <property type="molecule type" value="Genomic_DNA"/>
</dbReference>
<evidence type="ECO:0000313" key="3">
    <source>
        <dbReference type="Proteomes" id="UP000663852"/>
    </source>
</evidence>
<feature type="transmembrane region" description="Helical" evidence="1">
    <location>
        <begin position="44"/>
        <end position="66"/>
    </location>
</feature>
<sequence length="199" mass="23265">MAVSQISENMLMLQPESVSLQTELDKNNEKHSSSTELVLIRKRYTMWILSLLISSMFNAIVIGYFLSRNYNSMYVSDNFLWTFRVTMYITRITISILYMINLLNIIIKRIRFSILMFRWLMVAENITTSVFFLSVLIYGRLHDISPQWIIVMVILALVYYIISVLIILNTKTAYRTVKALGTSMHIKIVFKRDPAPDTL</sequence>
<accession>A0A814Y824</accession>
<evidence type="ECO:0000313" key="2">
    <source>
        <dbReference type="EMBL" id="CAF1226713.1"/>
    </source>
</evidence>
<keyword evidence="1" id="KW-0812">Transmembrane</keyword>
<dbReference type="AlphaFoldDB" id="A0A814Y824"/>
<feature type="transmembrane region" description="Helical" evidence="1">
    <location>
        <begin position="119"/>
        <end position="141"/>
    </location>
</feature>
<proteinExistence type="predicted"/>
<name>A0A814Y824_ADIRI</name>
<comment type="caution">
    <text evidence="2">The sequence shown here is derived from an EMBL/GenBank/DDBJ whole genome shotgun (WGS) entry which is preliminary data.</text>
</comment>
<feature type="transmembrane region" description="Helical" evidence="1">
    <location>
        <begin position="147"/>
        <end position="168"/>
    </location>
</feature>
<keyword evidence="1" id="KW-0472">Membrane</keyword>
<keyword evidence="1" id="KW-1133">Transmembrane helix</keyword>
<dbReference type="Proteomes" id="UP000663852">
    <property type="component" value="Unassembled WGS sequence"/>
</dbReference>
<feature type="transmembrane region" description="Helical" evidence="1">
    <location>
        <begin position="86"/>
        <end position="107"/>
    </location>
</feature>
<protein>
    <submittedName>
        <fullName evidence="2">Uncharacterized protein</fullName>
    </submittedName>
</protein>
<organism evidence="2 3">
    <name type="scientific">Adineta ricciae</name>
    <name type="common">Rotifer</name>
    <dbReference type="NCBI Taxonomy" id="249248"/>
    <lineage>
        <taxon>Eukaryota</taxon>
        <taxon>Metazoa</taxon>
        <taxon>Spiralia</taxon>
        <taxon>Gnathifera</taxon>
        <taxon>Rotifera</taxon>
        <taxon>Eurotatoria</taxon>
        <taxon>Bdelloidea</taxon>
        <taxon>Adinetida</taxon>
        <taxon>Adinetidae</taxon>
        <taxon>Adineta</taxon>
    </lineage>
</organism>
<evidence type="ECO:0000256" key="1">
    <source>
        <dbReference type="SAM" id="Phobius"/>
    </source>
</evidence>
<reference evidence="2" key="1">
    <citation type="submission" date="2021-02" db="EMBL/GenBank/DDBJ databases">
        <authorList>
            <person name="Nowell W R."/>
        </authorList>
    </citation>
    <scope>NUCLEOTIDE SEQUENCE</scope>
</reference>